<accession>A0A1L8D1A9</accession>
<organism evidence="3 4">
    <name type="scientific">Carboxydothermus islandicus</name>
    <dbReference type="NCBI Taxonomy" id="661089"/>
    <lineage>
        <taxon>Bacteria</taxon>
        <taxon>Bacillati</taxon>
        <taxon>Bacillota</taxon>
        <taxon>Clostridia</taxon>
        <taxon>Thermoanaerobacterales</taxon>
        <taxon>Thermoanaerobacteraceae</taxon>
        <taxon>Carboxydothermus</taxon>
    </lineage>
</organism>
<protein>
    <recommendedName>
        <fullName evidence="2">PH domain-containing protein</fullName>
    </recommendedName>
</protein>
<feature type="domain" description="PH" evidence="2">
    <location>
        <begin position="2"/>
        <end position="107"/>
    </location>
</feature>
<dbReference type="InterPro" id="IPR058916">
    <property type="entry name" value="PH_40"/>
</dbReference>
<evidence type="ECO:0000313" key="3">
    <source>
        <dbReference type="EMBL" id="GAV24881.1"/>
    </source>
</evidence>
<feature type="transmembrane region" description="Helical" evidence="1">
    <location>
        <begin position="39"/>
        <end position="63"/>
    </location>
</feature>
<gene>
    <name evidence="3" type="ORF">ciss_08140</name>
</gene>
<dbReference type="AlphaFoldDB" id="A0A1L8D1A9"/>
<evidence type="ECO:0000259" key="2">
    <source>
        <dbReference type="Pfam" id="PF26566"/>
    </source>
</evidence>
<reference evidence="4" key="1">
    <citation type="submission" date="2016-12" db="EMBL/GenBank/DDBJ databases">
        <title>Draft Genome Sequences od Carboxydothermus pertinax and islandicus, Hydrogenogenic Carboxydotrophic Bacteria.</title>
        <authorList>
            <person name="Fukuyama Y."/>
            <person name="Ohmae K."/>
            <person name="Yoneda Y."/>
            <person name="Yoshida T."/>
            <person name="Sako Y."/>
        </authorList>
    </citation>
    <scope>NUCLEOTIDE SEQUENCE [LARGE SCALE GENOMIC DNA]</scope>
    <source>
        <strain evidence="4">SET</strain>
    </source>
</reference>
<dbReference type="RefSeq" id="WP_075865064.1">
    <property type="nucleotide sequence ID" value="NZ_BDJL01000019.1"/>
</dbReference>
<feature type="transmembrane region" description="Helical" evidence="1">
    <location>
        <begin position="12"/>
        <end position="33"/>
    </location>
</feature>
<sequence length="146" mass="16755">MKFDNKRKIDKYLFSSLILLLGTPLVLAGVLYTQGVKNGFISISAFFLIVLSLYLINIPVWLVSRKNFKKLSVTFEVTPEKLIYESQEGKKVFPKKEIKNIILLKDGKHEGLKIATTQENFYISLNQFSDGFKIKEQLKNDGYSIN</sequence>
<evidence type="ECO:0000313" key="4">
    <source>
        <dbReference type="Proteomes" id="UP000187338"/>
    </source>
</evidence>
<dbReference type="Pfam" id="PF26566">
    <property type="entry name" value="PH_40"/>
    <property type="match status" value="1"/>
</dbReference>
<evidence type="ECO:0000256" key="1">
    <source>
        <dbReference type="SAM" id="Phobius"/>
    </source>
</evidence>
<dbReference type="OrthoDB" id="1724474at2"/>
<comment type="caution">
    <text evidence="3">The sequence shown here is derived from an EMBL/GenBank/DDBJ whole genome shotgun (WGS) entry which is preliminary data.</text>
</comment>
<keyword evidence="1" id="KW-0812">Transmembrane</keyword>
<keyword evidence="1" id="KW-0472">Membrane</keyword>
<dbReference type="Proteomes" id="UP000187338">
    <property type="component" value="Unassembled WGS sequence"/>
</dbReference>
<dbReference type="EMBL" id="BDJL01000019">
    <property type="protein sequence ID" value="GAV24881.1"/>
    <property type="molecule type" value="Genomic_DNA"/>
</dbReference>
<dbReference type="STRING" id="661089.ciss_08140"/>
<keyword evidence="1" id="KW-1133">Transmembrane helix</keyword>
<keyword evidence="4" id="KW-1185">Reference proteome</keyword>
<proteinExistence type="predicted"/>
<name>A0A1L8D1A9_9THEO</name>